<dbReference type="HOGENOM" id="CLU_098653_0_0_11"/>
<evidence type="ECO:0000256" key="4">
    <source>
        <dbReference type="ARBA" id="ARBA00022679"/>
    </source>
</evidence>
<dbReference type="Pfam" id="PF00590">
    <property type="entry name" value="TP_methylase"/>
    <property type="match status" value="1"/>
</dbReference>
<dbReference type="InterPro" id="IPR014777">
    <property type="entry name" value="4pyrrole_Mease_sub1"/>
</dbReference>
<dbReference type="InterPro" id="IPR035996">
    <property type="entry name" value="4pyrrol_Methylase_sf"/>
</dbReference>
<evidence type="ECO:0000259" key="7">
    <source>
        <dbReference type="Pfam" id="PF00590"/>
    </source>
</evidence>
<keyword evidence="9" id="KW-1185">Reference proteome</keyword>
<dbReference type="InParanoid" id="C8XIY8"/>
<evidence type="ECO:0000313" key="9">
    <source>
        <dbReference type="Proteomes" id="UP000002218"/>
    </source>
</evidence>
<keyword evidence="5" id="KW-0949">S-adenosyl-L-methionine</keyword>
<dbReference type="GO" id="GO:0043819">
    <property type="term" value="F:precorrin-6A synthase (deacetylating) activity"/>
    <property type="evidence" value="ECO:0007669"/>
    <property type="project" value="UniProtKB-EC"/>
</dbReference>
<accession>C8XIY8</accession>
<dbReference type="GO" id="GO:0009236">
    <property type="term" value="P:cobalamin biosynthetic process"/>
    <property type="evidence" value="ECO:0007669"/>
    <property type="project" value="UniProtKB-KW"/>
</dbReference>
<dbReference type="KEGG" id="nml:Namu_0142"/>
<reference evidence="9" key="1">
    <citation type="submission" date="2009-09" db="EMBL/GenBank/DDBJ databases">
        <title>The complete genome of Nakamurella multipartita DSM 44233.</title>
        <authorList>
            <consortium name="US DOE Joint Genome Institute (JGI-PGF)"/>
            <person name="Lucas S."/>
            <person name="Copeland A."/>
            <person name="Lapidus A."/>
            <person name="Glavina del Rio T."/>
            <person name="Dalin E."/>
            <person name="Tice H."/>
            <person name="Bruce D."/>
            <person name="Goodwin L."/>
            <person name="Pitluck S."/>
            <person name="Kyrpides N."/>
            <person name="Mavromatis K."/>
            <person name="Ivanova N."/>
            <person name="Ovchinnikova G."/>
            <person name="Sims D."/>
            <person name="Meincke L."/>
            <person name="Brettin T."/>
            <person name="Detter J.C."/>
            <person name="Han C."/>
            <person name="Larimer F."/>
            <person name="Land M."/>
            <person name="Hauser L."/>
            <person name="Markowitz V."/>
            <person name="Cheng J.-F."/>
            <person name="Hugenholtz P."/>
            <person name="Woyke T."/>
            <person name="Wu D."/>
            <person name="Klenk H.-P."/>
            <person name="Eisen J.A."/>
        </authorList>
    </citation>
    <scope>NUCLEOTIDE SEQUENCE [LARGE SCALE GENOMIC DNA]</scope>
    <source>
        <strain evidence="9">ATCC 700099 / DSM 44233 / CIP 104796 / JCM 9543 / NBRC 105858 / Y-104</strain>
    </source>
</reference>
<dbReference type="InterPro" id="IPR014776">
    <property type="entry name" value="4pyrrole_Mease_sub2"/>
</dbReference>
<dbReference type="AlphaFoldDB" id="C8XIY8"/>
<keyword evidence="4 8" id="KW-0808">Transferase</keyword>
<dbReference type="Gene3D" id="3.40.1010.10">
    <property type="entry name" value="Cobalt-precorrin-4 Transmethylase, Domain 1"/>
    <property type="match status" value="1"/>
</dbReference>
<dbReference type="PANTHER" id="PTHR43467">
    <property type="entry name" value="COBALT-PRECORRIN-2 C(20)-METHYLTRANSFERASE"/>
    <property type="match status" value="1"/>
</dbReference>
<dbReference type="OrthoDB" id="9787471at2"/>
<dbReference type="eggNOG" id="COG2243">
    <property type="taxonomic scope" value="Bacteria"/>
</dbReference>
<organism evidence="8 9">
    <name type="scientific">Nakamurella multipartita (strain ATCC 700099 / DSM 44233 / CIP 104796 / JCM 9543 / NBRC 105858 / Y-104)</name>
    <name type="common">Microsphaera multipartita</name>
    <dbReference type="NCBI Taxonomy" id="479431"/>
    <lineage>
        <taxon>Bacteria</taxon>
        <taxon>Bacillati</taxon>
        <taxon>Actinomycetota</taxon>
        <taxon>Actinomycetes</taxon>
        <taxon>Nakamurellales</taxon>
        <taxon>Nakamurellaceae</taxon>
        <taxon>Nakamurella</taxon>
    </lineage>
</organism>
<reference evidence="8 9" key="2">
    <citation type="journal article" date="2010" name="Stand. Genomic Sci.">
        <title>Complete genome sequence of Nakamurella multipartita type strain (Y-104).</title>
        <authorList>
            <person name="Tice H."/>
            <person name="Mayilraj S."/>
            <person name="Sims D."/>
            <person name="Lapidus A."/>
            <person name="Nolan M."/>
            <person name="Lucas S."/>
            <person name="Glavina Del Rio T."/>
            <person name="Copeland A."/>
            <person name="Cheng J.F."/>
            <person name="Meincke L."/>
            <person name="Bruce D."/>
            <person name="Goodwin L."/>
            <person name="Pitluck S."/>
            <person name="Ivanova N."/>
            <person name="Mavromatis K."/>
            <person name="Ovchinnikova G."/>
            <person name="Pati A."/>
            <person name="Chen A."/>
            <person name="Palaniappan K."/>
            <person name="Land M."/>
            <person name="Hauser L."/>
            <person name="Chang Y.J."/>
            <person name="Jeffries C.D."/>
            <person name="Detter J.C."/>
            <person name="Brettin T."/>
            <person name="Rohde M."/>
            <person name="Goker M."/>
            <person name="Bristow J."/>
            <person name="Eisen J.A."/>
            <person name="Markowitz V."/>
            <person name="Hugenholtz P."/>
            <person name="Kyrpides N.C."/>
            <person name="Klenk H.P."/>
            <person name="Chen F."/>
        </authorList>
    </citation>
    <scope>NUCLEOTIDE SEQUENCE [LARGE SCALE GENOMIC DNA]</scope>
    <source>
        <strain evidence="9">ATCC 700099 / DSM 44233 / CIP 104796 / JCM 9543 / NBRC 105858 / Y-104</strain>
    </source>
</reference>
<dbReference type="InterPro" id="IPR000878">
    <property type="entry name" value="4pyrrol_Mease"/>
</dbReference>
<protein>
    <submittedName>
        <fullName evidence="8">Precorrin-6A synthase (Deacetylating)</fullName>
        <ecNumber evidence="8">2.1.1.152</ecNumber>
    </submittedName>
</protein>
<keyword evidence="2" id="KW-0169">Cobalamin biosynthesis</keyword>
<evidence type="ECO:0000256" key="6">
    <source>
        <dbReference type="SAM" id="MobiDB-lite"/>
    </source>
</evidence>
<dbReference type="Proteomes" id="UP000002218">
    <property type="component" value="Chromosome"/>
</dbReference>
<comment type="pathway">
    <text evidence="1">Cofactor biosynthesis; adenosylcobalamin biosynthesis.</text>
</comment>
<dbReference type="PANTHER" id="PTHR43467:SF1">
    <property type="entry name" value="PRECORRIN-6A SYNTHASE [DEACETYLATING]"/>
    <property type="match status" value="1"/>
</dbReference>
<sequence length="297" mass="31380">MRTLEIIGIGMGDPEQLTLQAVAALGRVDVVLLVDKGETTRDLVDLRAQMMARHGRPDLRVVPIPDPRRDRQSPDYQGAVRDWHQRRVLAYEQALLDHVAPDGCAGILVWGDPALYDSTIRIVDGIRERGIVPLAVHVRPGISAVQALAAAHGVVLHGIGEPVVITTGRRLAEAIAGGAPTVVVMLDGDLECRTCTGRGLEILWGAYLGDPRQTLIRGPLDEVIDEIVAVRARLRARHGWIMDTYLLRSSVPTGAVAAGTGAGAVSAGTGRGAVRAATTITTSAAAVIAAPAQIGEV</sequence>
<dbReference type="STRING" id="479431.Namu_0142"/>
<dbReference type="Gene3D" id="3.30.950.10">
    <property type="entry name" value="Methyltransferase, Cobalt-precorrin-4 Transmethylase, Domain 2"/>
    <property type="match status" value="1"/>
</dbReference>
<dbReference type="EC" id="2.1.1.152" evidence="8"/>
<evidence type="ECO:0000256" key="5">
    <source>
        <dbReference type="ARBA" id="ARBA00022691"/>
    </source>
</evidence>
<dbReference type="PIRSF" id="PIRSF036525">
    <property type="entry name" value="CobF"/>
    <property type="match status" value="1"/>
</dbReference>
<proteinExistence type="predicted"/>
<dbReference type="SUPFAM" id="SSF53790">
    <property type="entry name" value="Tetrapyrrole methylase"/>
    <property type="match status" value="1"/>
</dbReference>
<evidence type="ECO:0000256" key="2">
    <source>
        <dbReference type="ARBA" id="ARBA00022573"/>
    </source>
</evidence>
<evidence type="ECO:0000256" key="3">
    <source>
        <dbReference type="ARBA" id="ARBA00022603"/>
    </source>
</evidence>
<name>C8XIY8_NAKMY</name>
<feature type="region of interest" description="Disordered" evidence="6">
    <location>
        <begin position="58"/>
        <end position="77"/>
    </location>
</feature>
<evidence type="ECO:0000313" key="8">
    <source>
        <dbReference type="EMBL" id="ACV76575.1"/>
    </source>
</evidence>
<dbReference type="NCBIfam" id="TIGR02434">
    <property type="entry name" value="CobF"/>
    <property type="match status" value="1"/>
</dbReference>
<keyword evidence="3 8" id="KW-0489">Methyltransferase</keyword>
<dbReference type="InterPro" id="IPR012797">
    <property type="entry name" value="CobF"/>
</dbReference>
<feature type="domain" description="Tetrapyrrole methylase" evidence="7">
    <location>
        <begin position="5"/>
        <end position="223"/>
    </location>
</feature>
<dbReference type="GO" id="GO:0032259">
    <property type="term" value="P:methylation"/>
    <property type="evidence" value="ECO:0007669"/>
    <property type="project" value="UniProtKB-KW"/>
</dbReference>
<evidence type="ECO:0000256" key="1">
    <source>
        <dbReference type="ARBA" id="ARBA00004953"/>
    </source>
</evidence>
<gene>
    <name evidence="8" type="ordered locus">Namu_0142</name>
</gene>
<dbReference type="CDD" id="cd11643">
    <property type="entry name" value="Precorrin-6A-synthase"/>
    <property type="match status" value="1"/>
</dbReference>
<dbReference type="EMBL" id="CP001737">
    <property type="protein sequence ID" value="ACV76575.1"/>
    <property type="molecule type" value="Genomic_DNA"/>
</dbReference>